<dbReference type="EMBL" id="LQRT01000001">
    <property type="protein sequence ID" value="KZS43000.1"/>
    <property type="molecule type" value="Genomic_DNA"/>
</dbReference>
<dbReference type="PRINTS" id="PR00032">
    <property type="entry name" value="HTHARAC"/>
</dbReference>
<dbReference type="Pfam" id="PF12833">
    <property type="entry name" value="HTH_18"/>
    <property type="match status" value="1"/>
</dbReference>
<dbReference type="Proteomes" id="UP000076715">
    <property type="component" value="Unassembled WGS sequence"/>
</dbReference>
<dbReference type="SUPFAM" id="SSF46689">
    <property type="entry name" value="Homeodomain-like"/>
    <property type="match status" value="1"/>
</dbReference>
<dbReference type="PROSITE" id="PS01124">
    <property type="entry name" value="HTH_ARAC_FAMILY_2"/>
    <property type="match status" value="1"/>
</dbReference>
<evidence type="ECO:0000313" key="5">
    <source>
        <dbReference type="EMBL" id="KZS43000.1"/>
    </source>
</evidence>
<evidence type="ECO:0000259" key="4">
    <source>
        <dbReference type="PROSITE" id="PS01124"/>
    </source>
</evidence>
<dbReference type="RefSeq" id="WP_066308412.1">
    <property type="nucleotide sequence ID" value="NZ_CANLSS010000002.1"/>
</dbReference>
<accession>A0A163D500</accession>
<reference evidence="5 6" key="1">
    <citation type="submission" date="2016-01" db="EMBL/GenBank/DDBJ databases">
        <title>The draft genome sequence of Aquimarina sp. RZW4-3-2.</title>
        <authorList>
            <person name="Wang Y."/>
        </authorList>
    </citation>
    <scope>NUCLEOTIDE SEQUENCE [LARGE SCALE GENOMIC DNA]</scope>
    <source>
        <strain evidence="5 6">RZW4-3-2</strain>
    </source>
</reference>
<keyword evidence="6" id="KW-1185">Reference proteome</keyword>
<evidence type="ECO:0000256" key="1">
    <source>
        <dbReference type="ARBA" id="ARBA00023015"/>
    </source>
</evidence>
<evidence type="ECO:0000313" key="6">
    <source>
        <dbReference type="Proteomes" id="UP000076715"/>
    </source>
</evidence>
<dbReference type="STRING" id="1642818.AWE51_16790"/>
<dbReference type="PANTHER" id="PTHR43280:SF32">
    <property type="entry name" value="TRANSCRIPTIONAL REGULATORY PROTEIN"/>
    <property type="match status" value="1"/>
</dbReference>
<dbReference type="OrthoDB" id="1096411at2"/>
<sequence length="265" mass="30474">MKSDHFRIETDINYIDSRDKIFRMIFISAGDATIKIDFSTYNILGPALIFISENQLLSIEKKSSELSGKAVCFSNDFFCIKLNRSETFCDAVIFNTTKPPYIPLQASESRKVDYLITAMNNELEEANDFQEEIIISQLKTLLLSSSKIKLKQFGEVNLSILSPVVTGFQNLLDQEYERQHNVQFYADELNISPKGLNKAVKKELGRTVSELIKEKLIVEAKRELYTKELSIKEIGFKLGFEDPAYFSRFFRKETSHSPKEYAELL</sequence>
<evidence type="ECO:0000256" key="2">
    <source>
        <dbReference type="ARBA" id="ARBA00023125"/>
    </source>
</evidence>
<dbReference type="InterPro" id="IPR020449">
    <property type="entry name" value="Tscrpt_reg_AraC-type_HTH"/>
</dbReference>
<dbReference type="GO" id="GO:0003700">
    <property type="term" value="F:DNA-binding transcription factor activity"/>
    <property type="evidence" value="ECO:0007669"/>
    <property type="project" value="InterPro"/>
</dbReference>
<dbReference type="PANTHER" id="PTHR43280">
    <property type="entry name" value="ARAC-FAMILY TRANSCRIPTIONAL REGULATOR"/>
    <property type="match status" value="1"/>
</dbReference>
<feature type="domain" description="HTH araC/xylS-type" evidence="4">
    <location>
        <begin position="166"/>
        <end position="264"/>
    </location>
</feature>
<name>A0A163D500_9FLAO</name>
<proteinExistence type="predicted"/>
<evidence type="ECO:0000256" key="3">
    <source>
        <dbReference type="ARBA" id="ARBA00023163"/>
    </source>
</evidence>
<dbReference type="AlphaFoldDB" id="A0A163D500"/>
<dbReference type="InterPro" id="IPR018060">
    <property type="entry name" value="HTH_AraC"/>
</dbReference>
<organism evidence="5 6">
    <name type="scientific">Aquimarina aggregata</name>
    <dbReference type="NCBI Taxonomy" id="1642818"/>
    <lineage>
        <taxon>Bacteria</taxon>
        <taxon>Pseudomonadati</taxon>
        <taxon>Bacteroidota</taxon>
        <taxon>Flavobacteriia</taxon>
        <taxon>Flavobacteriales</taxon>
        <taxon>Flavobacteriaceae</taxon>
        <taxon>Aquimarina</taxon>
    </lineage>
</organism>
<comment type="caution">
    <text evidence="5">The sequence shown here is derived from an EMBL/GenBank/DDBJ whole genome shotgun (WGS) entry which is preliminary data.</text>
</comment>
<protein>
    <recommendedName>
        <fullName evidence="4">HTH araC/xylS-type domain-containing protein</fullName>
    </recommendedName>
</protein>
<keyword evidence="3" id="KW-0804">Transcription</keyword>
<keyword evidence="2" id="KW-0238">DNA-binding</keyword>
<gene>
    <name evidence="5" type="ORF">AWE51_16790</name>
</gene>
<dbReference type="Gene3D" id="1.10.10.60">
    <property type="entry name" value="Homeodomain-like"/>
    <property type="match status" value="1"/>
</dbReference>
<dbReference type="InterPro" id="IPR009057">
    <property type="entry name" value="Homeodomain-like_sf"/>
</dbReference>
<keyword evidence="1" id="KW-0805">Transcription regulation</keyword>
<dbReference type="GO" id="GO:0043565">
    <property type="term" value="F:sequence-specific DNA binding"/>
    <property type="evidence" value="ECO:0007669"/>
    <property type="project" value="InterPro"/>
</dbReference>
<dbReference type="SMART" id="SM00342">
    <property type="entry name" value="HTH_ARAC"/>
    <property type="match status" value="1"/>
</dbReference>